<dbReference type="Proteomes" id="UP001051844">
    <property type="component" value="Unassembled WGS sequence"/>
</dbReference>
<evidence type="ECO:0000256" key="2">
    <source>
        <dbReference type="ARBA" id="ARBA00022980"/>
    </source>
</evidence>
<dbReference type="Pfam" id="PF00444">
    <property type="entry name" value="Ribosomal_L36"/>
    <property type="match status" value="1"/>
</dbReference>
<dbReference type="GO" id="GO:1990904">
    <property type="term" value="C:ribonucleoprotein complex"/>
    <property type="evidence" value="ECO:0007669"/>
    <property type="project" value="UniProtKB-KW"/>
</dbReference>
<keyword evidence="2 5" id="KW-0689">Ribosomal protein</keyword>
<keyword evidence="3 5" id="KW-0687">Ribonucleoprotein</keyword>
<dbReference type="EMBL" id="BNDZ01000005">
    <property type="protein sequence ID" value="GHI47913.1"/>
    <property type="molecule type" value="Genomic_DNA"/>
</dbReference>
<feature type="region of interest" description="Disordered" evidence="7">
    <location>
        <begin position="1"/>
        <end position="20"/>
    </location>
</feature>
<dbReference type="GO" id="GO:0003735">
    <property type="term" value="F:structural constituent of ribosome"/>
    <property type="evidence" value="ECO:0007669"/>
    <property type="project" value="InterPro"/>
</dbReference>
<dbReference type="NCBIfam" id="TIGR01022">
    <property type="entry name" value="rpmJ_bact"/>
    <property type="match status" value="1"/>
</dbReference>
<evidence type="ECO:0000256" key="5">
    <source>
        <dbReference type="HAMAP-Rule" id="MF_00251"/>
    </source>
</evidence>
<evidence type="ECO:0000256" key="1">
    <source>
        <dbReference type="ARBA" id="ARBA00007645"/>
    </source>
</evidence>
<comment type="caution">
    <text evidence="8">The sequence shown here is derived from an EMBL/GenBank/DDBJ whole genome shotgun (WGS) entry which is preliminary data.</text>
</comment>
<organism evidence="8 9">
    <name type="scientific">Streptomyces albidoflavus</name>
    <dbReference type="NCBI Taxonomy" id="1886"/>
    <lineage>
        <taxon>Bacteria</taxon>
        <taxon>Bacillati</taxon>
        <taxon>Actinomycetota</taxon>
        <taxon>Actinomycetes</taxon>
        <taxon>Kitasatosporales</taxon>
        <taxon>Streptomycetaceae</taxon>
        <taxon>Streptomyces</taxon>
        <taxon>Streptomyces albidoflavus group</taxon>
    </lineage>
</organism>
<dbReference type="PANTHER" id="PTHR42888:SF1">
    <property type="entry name" value="LARGE RIBOSOMAL SUBUNIT PROTEIN BL36C"/>
    <property type="match status" value="1"/>
</dbReference>
<evidence type="ECO:0000313" key="8">
    <source>
        <dbReference type="EMBL" id="GHI47913.1"/>
    </source>
</evidence>
<name>A0AA37FG37_9ACTN</name>
<evidence type="ECO:0000256" key="6">
    <source>
        <dbReference type="RuleBase" id="RU000571"/>
    </source>
</evidence>
<dbReference type="GO" id="GO:0005737">
    <property type="term" value="C:cytoplasm"/>
    <property type="evidence" value="ECO:0007669"/>
    <property type="project" value="UniProtKB-ARBA"/>
</dbReference>
<gene>
    <name evidence="5" type="primary">rpmJ</name>
    <name evidence="8" type="ORF">ScoT_40870</name>
</gene>
<dbReference type="PANTHER" id="PTHR42888">
    <property type="entry name" value="50S RIBOSOMAL PROTEIN L36, CHLOROPLASTIC"/>
    <property type="match status" value="1"/>
</dbReference>
<reference evidence="8" key="1">
    <citation type="submission" date="2022-09" db="EMBL/GenBank/DDBJ databases">
        <title>Whole genome shotgun sequence of Streptomyces albidoflavus NBRC 12854.</title>
        <authorList>
            <person name="Komaki H."/>
            <person name="Tamura T."/>
        </authorList>
    </citation>
    <scope>NUCLEOTIDE SEQUENCE</scope>
    <source>
        <strain evidence="8">NBRC 12854</strain>
    </source>
</reference>
<evidence type="ECO:0000256" key="7">
    <source>
        <dbReference type="SAM" id="MobiDB-lite"/>
    </source>
</evidence>
<dbReference type="SUPFAM" id="SSF57840">
    <property type="entry name" value="Ribosomal protein L36"/>
    <property type="match status" value="1"/>
</dbReference>
<proteinExistence type="inferred from homology"/>
<dbReference type="PROSITE" id="PS00828">
    <property type="entry name" value="RIBOSOMAL_L36"/>
    <property type="match status" value="1"/>
</dbReference>
<sequence length="68" mass="7540">MAGSSTGTSRSCPLAAPSPGWWPAPDPENLTMKVKPSVKKICDKCRVIRRHGRVMIICDNPRHKQRQG</sequence>
<feature type="compositionally biased region" description="Polar residues" evidence="7">
    <location>
        <begin position="1"/>
        <end position="11"/>
    </location>
</feature>
<evidence type="ECO:0000313" key="9">
    <source>
        <dbReference type="Proteomes" id="UP001051844"/>
    </source>
</evidence>
<dbReference type="GO" id="GO:0006412">
    <property type="term" value="P:translation"/>
    <property type="evidence" value="ECO:0007669"/>
    <property type="project" value="UniProtKB-UniRule"/>
</dbReference>
<dbReference type="InterPro" id="IPR000473">
    <property type="entry name" value="Ribosomal_bL36"/>
</dbReference>
<dbReference type="AlphaFoldDB" id="A0AA37FG37"/>
<protein>
    <recommendedName>
        <fullName evidence="4 5">Large ribosomal subunit protein bL36</fullName>
    </recommendedName>
</protein>
<evidence type="ECO:0000256" key="3">
    <source>
        <dbReference type="ARBA" id="ARBA00023274"/>
    </source>
</evidence>
<accession>A0AA37FG37</accession>
<dbReference type="InterPro" id="IPR035977">
    <property type="entry name" value="Ribosomal_bL36_sp"/>
</dbReference>
<dbReference type="GO" id="GO:0005840">
    <property type="term" value="C:ribosome"/>
    <property type="evidence" value="ECO:0007669"/>
    <property type="project" value="UniProtKB-KW"/>
</dbReference>
<comment type="similarity">
    <text evidence="1 5 6">Belongs to the bacterial ribosomal protein bL36 family.</text>
</comment>
<evidence type="ECO:0000256" key="4">
    <source>
        <dbReference type="ARBA" id="ARBA00035186"/>
    </source>
</evidence>
<dbReference type="HAMAP" id="MF_00251">
    <property type="entry name" value="Ribosomal_bL36"/>
    <property type="match status" value="1"/>
</dbReference>